<sequence length="80" mass="9064">PGVGMQKAVGGHQIDPRMIRPARHQRLQDAGKGTFAHRHTARNCHDIGLFFRRTPEESVLDARQIARSADVQIDQARQRK</sequence>
<feature type="non-terminal residue" evidence="1">
    <location>
        <position position="80"/>
    </location>
</feature>
<feature type="non-terminal residue" evidence="1">
    <location>
        <position position="1"/>
    </location>
</feature>
<organism evidence="1">
    <name type="scientific">Tanacetum cinerariifolium</name>
    <name type="common">Dalmatian daisy</name>
    <name type="synonym">Chrysanthemum cinerariifolium</name>
    <dbReference type="NCBI Taxonomy" id="118510"/>
    <lineage>
        <taxon>Eukaryota</taxon>
        <taxon>Viridiplantae</taxon>
        <taxon>Streptophyta</taxon>
        <taxon>Embryophyta</taxon>
        <taxon>Tracheophyta</taxon>
        <taxon>Spermatophyta</taxon>
        <taxon>Magnoliopsida</taxon>
        <taxon>eudicotyledons</taxon>
        <taxon>Gunneridae</taxon>
        <taxon>Pentapetalae</taxon>
        <taxon>asterids</taxon>
        <taxon>campanulids</taxon>
        <taxon>Asterales</taxon>
        <taxon>Asteraceae</taxon>
        <taxon>Asteroideae</taxon>
        <taxon>Anthemideae</taxon>
        <taxon>Anthemidinae</taxon>
        <taxon>Tanacetum</taxon>
    </lineage>
</organism>
<reference evidence="1" key="1">
    <citation type="journal article" date="2019" name="Sci. Rep.">
        <title>Draft genome of Tanacetum cinerariifolium, the natural source of mosquito coil.</title>
        <authorList>
            <person name="Yamashiro T."/>
            <person name="Shiraishi A."/>
            <person name="Satake H."/>
            <person name="Nakayama K."/>
        </authorList>
    </citation>
    <scope>NUCLEOTIDE SEQUENCE</scope>
</reference>
<protein>
    <submittedName>
        <fullName evidence="1">Uncharacterized protein</fullName>
    </submittedName>
</protein>
<dbReference type="AlphaFoldDB" id="A0A699X9U6"/>
<accession>A0A699X9U6</accession>
<comment type="caution">
    <text evidence="1">The sequence shown here is derived from an EMBL/GenBank/DDBJ whole genome shotgun (WGS) entry which is preliminary data.</text>
</comment>
<dbReference type="EMBL" id="BKCJ011831771">
    <property type="protein sequence ID" value="GFD56635.1"/>
    <property type="molecule type" value="Genomic_DNA"/>
</dbReference>
<name>A0A699X9U6_TANCI</name>
<proteinExistence type="predicted"/>
<evidence type="ECO:0000313" key="1">
    <source>
        <dbReference type="EMBL" id="GFD56635.1"/>
    </source>
</evidence>
<gene>
    <name evidence="1" type="ORF">Tci_928604</name>
</gene>